<dbReference type="Proteomes" id="UP000289738">
    <property type="component" value="Chromosome A04"/>
</dbReference>
<dbReference type="CDD" id="cd00303">
    <property type="entry name" value="retropepsin_like"/>
    <property type="match status" value="1"/>
</dbReference>
<accession>A0A445DBT1</accession>
<gene>
    <name evidence="1" type="ORF">Ahy_A04g017669</name>
</gene>
<dbReference type="InterPro" id="IPR021109">
    <property type="entry name" value="Peptidase_aspartic_dom_sf"/>
</dbReference>
<keyword evidence="2" id="KW-1185">Reference proteome</keyword>
<evidence type="ECO:0000313" key="2">
    <source>
        <dbReference type="Proteomes" id="UP000289738"/>
    </source>
</evidence>
<name>A0A445DBT1_ARAHY</name>
<dbReference type="STRING" id="3818.A0A445DBT1"/>
<organism evidence="1 2">
    <name type="scientific">Arachis hypogaea</name>
    <name type="common">Peanut</name>
    <dbReference type="NCBI Taxonomy" id="3818"/>
    <lineage>
        <taxon>Eukaryota</taxon>
        <taxon>Viridiplantae</taxon>
        <taxon>Streptophyta</taxon>
        <taxon>Embryophyta</taxon>
        <taxon>Tracheophyta</taxon>
        <taxon>Spermatophyta</taxon>
        <taxon>Magnoliopsida</taxon>
        <taxon>eudicotyledons</taxon>
        <taxon>Gunneridae</taxon>
        <taxon>Pentapetalae</taxon>
        <taxon>rosids</taxon>
        <taxon>fabids</taxon>
        <taxon>Fabales</taxon>
        <taxon>Fabaceae</taxon>
        <taxon>Papilionoideae</taxon>
        <taxon>50 kb inversion clade</taxon>
        <taxon>dalbergioids sensu lato</taxon>
        <taxon>Dalbergieae</taxon>
        <taxon>Pterocarpus clade</taxon>
        <taxon>Arachis</taxon>
    </lineage>
</organism>
<dbReference type="AlphaFoldDB" id="A0A445DBT1"/>
<protein>
    <submittedName>
        <fullName evidence="1">Uncharacterized protein</fullName>
    </submittedName>
</protein>
<sequence length="168" mass="18634">MDGGSSDNFIHPALVRHLAVPVHHSPRFKVEVGNSALLQCEGEVRDLPIFIQDHLLLISAFVLPIASEELVLGDIWLETLDTHLVNYREKFITFIVGAEMVTLQVSATDSPLWKDLVRVKQTFKQNVSFSVGDQIVTDVVDSEQTEMTVKDAGLGTHVNVVSVKSIWS</sequence>
<reference evidence="1 2" key="1">
    <citation type="submission" date="2019-01" db="EMBL/GenBank/DDBJ databases">
        <title>Sequencing of cultivated peanut Arachis hypogaea provides insights into genome evolution and oil improvement.</title>
        <authorList>
            <person name="Chen X."/>
        </authorList>
    </citation>
    <scope>NUCLEOTIDE SEQUENCE [LARGE SCALE GENOMIC DNA]</scope>
    <source>
        <strain evidence="2">cv. Fuhuasheng</strain>
        <tissue evidence="1">Leaves</tissue>
    </source>
</reference>
<evidence type="ECO:0000313" key="1">
    <source>
        <dbReference type="EMBL" id="RYR60616.1"/>
    </source>
</evidence>
<dbReference type="Gene3D" id="2.40.70.10">
    <property type="entry name" value="Acid Proteases"/>
    <property type="match status" value="1"/>
</dbReference>
<dbReference type="EMBL" id="SDMP01000004">
    <property type="protein sequence ID" value="RYR60616.1"/>
    <property type="molecule type" value="Genomic_DNA"/>
</dbReference>
<proteinExistence type="predicted"/>
<comment type="caution">
    <text evidence="1">The sequence shown here is derived from an EMBL/GenBank/DDBJ whole genome shotgun (WGS) entry which is preliminary data.</text>
</comment>